<dbReference type="Proteomes" id="UP001497482">
    <property type="component" value="Chromosome 9"/>
</dbReference>
<feature type="region of interest" description="Disordered" evidence="1">
    <location>
        <begin position="616"/>
        <end position="639"/>
    </location>
</feature>
<dbReference type="AlphaFoldDB" id="A0AAV2MN54"/>
<dbReference type="Pfam" id="PF15705">
    <property type="entry name" value="TMEM132_N"/>
    <property type="match status" value="1"/>
</dbReference>
<feature type="domain" description="Transmembrane protein TMEM132 N-terminal" evidence="2">
    <location>
        <begin position="76"/>
        <end position="144"/>
    </location>
</feature>
<feature type="domain" description="Transmembrane protein TMEM132 second Ig-like" evidence="4">
    <location>
        <begin position="401"/>
        <end position="497"/>
    </location>
</feature>
<evidence type="ECO:0000259" key="4">
    <source>
        <dbReference type="Pfam" id="PF23481"/>
    </source>
</evidence>
<dbReference type="Pfam" id="PF23039">
    <property type="entry name" value="TMEM132_3rd"/>
    <property type="match status" value="1"/>
</dbReference>
<proteinExistence type="predicted"/>
<dbReference type="InterPro" id="IPR055422">
    <property type="entry name" value="Ig_TMEM132_2nd"/>
</dbReference>
<dbReference type="Pfam" id="PF23481">
    <property type="entry name" value="Ig_TMEM132_2nd"/>
    <property type="match status" value="1"/>
</dbReference>
<evidence type="ECO:0000256" key="1">
    <source>
        <dbReference type="SAM" id="MobiDB-lite"/>
    </source>
</evidence>
<evidence type="ECO:0000259" key="2">
    <source>
        <dbReference type="Pfam" id="PF15705"/>
    </source>
</evidence>
<organism evidence="5 6">
    <name type="scientific">Knipowitschia caucasica</name>
    <name type="common">Caucasian dwarf goby</name>
    <name type="synonym">Pomatoschistus caucasicus</name>
    <dbReference type="NCBI Taxonomy" id="637954"/>
    <lineage>
        <taxon>Eukaryota</taxon>
        <taxon>Metazoa</taxon>
        <taxon>Chordata</taxon>
        <taxon>Craniata</taxon>
        <taxon>Vertebrata</taxon>
        <taxon>Euteleostomi</taxon>
        <taxon>Actinopterygii</taxon>
        <taxon>Neopterygii</taxon>
        <taxon>Teleostei</taxon>
        <taxon>Neoteleostei</taxon>
        <taxon>Acanthomorphata</taxon>
        <taxon>Gobiaria</taxon>
        <taxon>Gobiiformes</taxon>
        <taxon>Gobioidei</taxon>
        <taxon>Gobiidae</taxon>
        <taxon>Gobiinae</taxon>
        <taxon>Knipowitschia</taxon>
    </lineage>
</organism>
<accession>A0AAV2MN54</accession>
<dbReference type="EMBL" id="OZ035831">
    <property type="protein sequence ID" value="CAL1614732.1"/>
    <property type="molecule type" value="Genomic_DNA"/>
</dbReference>
<evidence type="ECO:0000313" key="5">
    <source>
        <dbReference type="EMBL" id="CAL1614732.1"/>
    </source>
</evidence>
<evidence type="ECO:0000313" key="6">
    <source>
        <dbReference type="Proteomes" id="UP001497482"/>
    </source>
</evidence>
<keyword evidence="6" id="KW-1185">Reference proteome</keyword>
<evidence type="ECO:0000259" key="3">
    <source>
        <dbReference type="Pfam" id="PF23039"/>
    </source>
</evidence>
<gene>
    <name evidence="5" type="ORF">KC01_LOCUS40768</name>
</gene>
<dbReference type="InterPro" id="IPR026307">
    <property type="entry name" value="TMEM132"/>
</dbReference>
<feature type="domain" description="Transmembrane protein TMEM132 cohesin-like" evidence="3">
    <location>
        <begin position="554"/>
        <end position="628"/>
    </location>
</feature>
<reference evidence="5 6" key="1">
    <citation type="submission" date="2024-04" db="EMBL/GenBank/DDBJ databases">
        <authorList>
            <person name="Waldvogel A.-M."/>
            <person name="Schoenle A."/>
        </authorList>
    </citation>
    <scope>NUCLEOTIDE SEQUENCE [LARGE SCALE GENOMIC DNA]</scope>
</reference>
<sequence>MKDLKRLSGADAPEAGASTVSTPVSAAVFTPVSAAVYAPVSAACKRALLLVCVASAAGGQDGPHFSPSLPTYLPAQCQLSGADSAFFLREAGQDVMRNGSLSSRSEPFLLQRLEAGLSAPHALPSVNCSYGNMSAEQPVPLELLQGPQLSLGTSHVTLNWRVRGHIVLPKVGSARPWIQVRAQWYGLSGTGSVVRAQWYGLSGTDSVVRTQWYRLSGTDSVVRTQWYGLSGTDSVVRTQWYGLSGTVLVVRTQWYGLSGTDSVVRTQWYGLSGTDSVVWTQWYGLSGMDSVVRTQWYGLSGTDSVVRTQWYGLSGTDSVVWTQWYGLNGTASVVRTQWYRLSGTDSVVRTQWYGLSGTDSVVWTQWYRLSGTDSVVRAQWYGLSGPVQDLSGTSDHVSSPQVLFYLVGRRWDEPDPLPLDLLPCVRAVAVRDPSDSSPSAGCRLVGPSGLCVVRLEIPPAWFSPQHARRRPPAEATLPSLDVYYSIVPAEGPGPDCPAVVNEAWKSPNVGPLGGLGLGMGLGGSWSSLGEGGLQDMQKIGSVVMSVGPVSVKGDRLRLDENVEVLVPPSPVRLGKTVAFGVYMTTESAVEQFTLSLQRLMAVTFVYPGVTNANNSLMNIQQGTGDEEKEPQRRRSTREA</sequence>
<dbReference type="PANTHER" id="PTHR13388:SF28">
    <property type="entry name" value="TRANSMEMBRANE PROTEIN 132C"/>
    <property type="match status" value="1"/>
</dbReference>
<dbReference type="PANTHER" id="PTHR13388">
    <property type="entry name" value="DETONATOR, ISOFORM E"/>
    <property type="match status" value="1"/>
</dbReference>
<protein>
    <submittedName>
        <fullName evidence="5">Uncharacterized protein</fullName>
    </submittedName>
</protein>
<dbReference type="InterPro" id="IPR031435">
    <property type="entry name" value="TMEM132_N"/>
</dbReference>
<dbReference type="InterPro" id="IPR055421">
    <property type="entry name" value="TMEM132_3rd"/>
</dbReference>
<feature type="compositionally biased region" description="Basic and acidic residues" evidence="1">
    <location>
        <begin position="629"/>
        <end position="639"/>
    </location>
</feature>
<name>A0AAV2MN54_KNICA</name>